<organism evidence="2 3">
    <name type="scientific">Solanum verrucosum</name>
    <dbReference type="NCBI Taxonomy" id="315347"/>
    <lineage>
        <taxon>Eukaryota</taxon>
        <taxon>Viridiplantae</taxon>
        <taxon>Streptophyta</taxon>
        <taxon>Embryophyta</taxon>
        <taxon>Tracheophyta</taxon>
        <taxon>Spermatophyta</taxon>
        <taxon>Magnoliopsida</taxon>
        <taxon>eudicotyledons</taxon>
        <taxon>Gunneridae</taxon>
        <taxon>Pentapetalae</taxon>
        <taxon>asterids</taxon>
        <taxon>lamiids</taxon>
        <taxon>Solanales</taxon>
        <taxon>Solanaceae</taxon>
        <taxon>Solanoideae</taxon>
        <taxon>Solaneae</taxon>
        <taxon>Solanum</taxon>
    </lineage>
</organism>
<dbReference type="AlphaFoldDB" id="A0AAF0U067"/>
<evidence type="ECO:0000313" key="3">
    <source>
        <dbReference type="Proteomes" id="UP001234989"/>
    </source>
</evidence>
<accession>A0AAF0U067</accession>
<gene>
    <name evidence="2" type="ORF">MTR67_027548</name>
</gene>
<sequence>MDNRIYFRSEGKFYDIIESQSKAEIWYDWVESGRYHMRRMVLSKGALIWIGRRPSKASGTRGKSFKTWRCKDYSKKKQRYLQSAEEDDDAGMIKAQAHFAGKDQLGRSLVGYFAGKEDTPTRNIDDGHNKLGKEHRELWSTT</sequence>
<proteinExistence type="predicted"/>
<evidence type="ECO:0000256" key="1">
    <source>
        <dbReference type="SAM" id="MobiDB-lite"/>
    </source>
</evidence>
<keyword evidence="3" id="KW-1185">Reference proteome</keyword>
<protein>
    <submittedName>
        <fullName evidence="2">Uncharacterized protein</fullName>
    </submittedName>
</protein>
<feature type="region of interest" description="Disordered" evidence="1">
    <location>
        <begin position="121"/>
        <end position="142"/>
    </location>
</feature>
<reference evidence="2" key="1">
    <citation type="submission" date="2023-08" db="EMBL/GenBank/DDBJ databases">
        <title>A de novo genome assembly of Solanum verrucosum Schlechtendal, a Mexican diploid species geographically isolated from the other diploid A-genome species in potato relatives.</title>
        <authorList>
            <person name="Hosaka K."/>
        </authorList>
    </citation>
    <scope>NUCLEOTIDE SEQUENCE</scope>
    <source>
        <tissue evidence="2">Young leaves</tissue>
    </source>
</reference>
<name>A0AAF0U067_SOLVR</name>
<dbReference type="Proteomes" id="UP001234989">
    <property type="component" value="Chromosome 6"/>
</dbReference>
<evidence type="ECO:0000313" key="2">
    <source>
        <dbReference type="EMBL" id="WMV34163.1"/>
    </source>
</evidence>
<dbReference type="EMBL" id="CP133617">
    <property type="protein sequence ID" value="WMV34163.1"/>
    <property type="molecule type" value="Genomic_DNA"/>
</dbReference>